<dbReference type="EMBL" id="BPVZ01000007">
    <property type="protein sequence ID" value="GKU93717.1"/>
    <property type="molecule type" value="Genomic_DNA"/>
</dbReference>
<dbReference type="AlphaFoldDB" id="A0AAV5I460"/>
<comment type="caution">
    <text evidence="1">The sequence shown here is derived from an EMBL/GenBank/DDBJ whole genome shotgun (WGS) entry which is preliminary data.</text>
</comment>
<keyword evidence="2" id="KW-1185">Reference proteome</keyword>
<dbReference type="Proteomes" id="UP001054252">
    <property type="component" value="Unassembled WGS sequence"/>
</dbReference>
<gene>
    <name evidence="1" type="ORF">SLEP1_g7286</name>
</gene>
<name>A0AAV5I460_9ROSI</name>
<organism evidence="1 2">
    <name type="scientific">Rubroshorea leprosula</name>
    <dbReference type="NCBI Taxonomy" id="152421"/>
    <lineage>
        <taxon>Eukaryota</taxon>
        <taxon>Viridiplantae</taxon>
        <taxon>Streptophyta</taxon>
        <taxon>Embryophyta</taxon>
        <taxon>Tracheophyta</taxon>
        <taxon>Spermatophyta</taxon>
        <taxon>Magnoliopsida</taxon>
        <taxon>eudicotyledons</taxon>
        <taxon>Gunneridae</taxon>
        <taxon>Pentapetalae</taxon>
        <taxon>rosids</taxon>
        <taxon>malvids</taxon>
        <taxon>Malvales</taxon>
        <taxon>Dipterocarpaceae</taxon>
        <taxon>Rubroshorea</taxon>
    </lineage>
</organism>
<sequence>MEGCFKSTGWIARVEVDCFGGLRMARVVTDWFSGLRLDMVWRFNLNIETADEGIGPMLNRVRLDEDEDDILPLLSVWKLDAFKVEKLWLVGINSSKSSQFHFCCAITKEDGLP</sequence>
<evidence type="ECO:0000313" key="1">
    <source>
        <dbReference type="EMBL" id="GKU93717.1"/>
    </source>
</evidence>
<evidence type="ECO:0000313" key="2">
    <source>
        <dbReference type="Proteomes" id="UP001054252"/>
    </source>
</evidence>
<accession>A0AAV5I460</accession>
<reference evidence="1 2" key="1">
    <citation type="journal article" date="2021" name="Commun. Biol.">
        <title>The genome of Shorea leprosula (Dipterocarpaceae) highlights the ecological relevance of drought in aseasonal tropical rainforests.</title>
        <authorList>
            <person name="Ng K.K.S."/>
            <person name="Kobayashi M.J."/>
            <person name="Fawcett J.A."/>
            <person name="Hatakeyama M."/>
            <person name="Paape T."/>
            <person name="Ng C.H."/>
            <person name="Ang C.C."/>
            <person name="Tnah L.H."/>
            <person name="Lee C.T."/>
            <person name="Nishiyama T."/>
            <person name="Sese J."/>
            <person name="O'Brien M.J."/>
            <person name="Copetti D."/>
            <person name="Mohd Noor M.I."/>
            <person name="Ong R.C."/>
            <person name="Putra M."/>
            <person name="Sireger I.Z."/>
            <person name="Indrioko S."/>
            <person name="Kosugi Y."/>
            <person name="Izuno A."/>
            <person name="Isagi Y."/>
            <person name="Lee S.L."/>
            <person name="Shimizu K.K."/>
        </authorList>
    </citation>
    <scope>NUCLEOTIDE SEQUENCE [LARGE SCALE GENOMIC DNA]</scope>
    <source>
        <strain evidence="1">214</strain>
    </source>
</reference>
<proteinExistence type="predicted"/>
<protein>
    <submittedName>
        <fullName evidence="1">Uncharacterized protein</fullName>
    </submittedName>
</protein>